<evidence type="ECO:0000313" key="1">
    <source>
        <dbReference type="EMBL" id="KAI8027930.1"/>
    </source>
</evidence>
<dbReference type="EMBL" id="CM045760">
    <property type="protein sequence ID" value="KAI8027930.1"/>
    <property type="molecule type" value="Genomic_DNA"/>
</dbReference>
<accession>A0ACC0ISN1</accession>
<organism evidence="1 2">
    <name type="scientific">Camellia lanceoleosa</name>
    <dbReference type="NCBI Taxonomy" id="1840588"/>
    <lineage>
        <taxon>Eukaryota</taxon>
        <taxon>Viridiplantae</taxon>
        <taxon>Streptophyta</taxon>
        <taxon>Embryophyta</taxon>
        <taxon>Tracheophyta</taxon>
        <taxon>Spermatophyta</taxon>
        <taxon>Magnoliopsida</taxon>
        <taxon>eudicotyledons</taxon>
        <taxon>Gunneridae</taxon>
        <taxon>Pentapetalae</taxon>
        <taxon>asterids</taxon>
        <taxon>Ericales</taxon>
        <taxon>Theaceae</taxon>
        <taxon>Camellia</taxon>
    </lineage>
</organism>
<name>A0ACC0ISN1_9ERIC</name>
<keyword evidence="2" id="KW-1185">Reference proteome</keyword>
<protein>
    <submittedName>
        <fullName evidence="1">GPI-anchored protein</fullName>
    </submittedName>
</protein>
<dbReference type="Proteomes" id="UP001060215">
    <property type="component" value="Chromosome 3"/>
</dbReference>
<sequence>MSPSFVARTTSSKDILPPSTYYYEEDNLLQGINSYRQSLNMPALSKNDKAGYLADEIANQLEHQPCMTTTSPITTAPSSRPQITNFPDLLEKCNIDINTTRDGVIYCLFVFPSSFQLWSSQTTRNPSFQGMSITPSTPELA</sequence>
<reference evidence="1 2" key="1">
    <citation type="journal article" date="2022" name="Plant J.">
        <title>Chromosome-level genome of Camellia lanceoleosa provides a valuable resource for understanding genome evolution and self-incompatibility.</title>
        <authorList>
            <person name="Gong W."/>
            <person name="Xiao S."/>
            <person name="Wang L."/>
            <person name="Liao Z."/>
            <person name="Chang Y."/>
            <person name="Mo W."/>
            <person name="Hu G."/>
            <person name="Li W."/>
            <person name="Zhao G."/>
            <person name="Zhu H."/>
            <person name="Hu X."/>
            <person name="Ji K."/>
            <person name="Xiang X."/>
            <person name="Song Q."/>
            <person name="Yuan D."/>
            <person name="Jin S."/>
            <person name="Zhang L."/>
        </authorList>
    </citation>
    <scope>NUCLEOTIDE SEQUENCE [LARGE SCALE GENOMIC DNA]</scope>
    <source>
        <strain evidence="1">SQ_2022a</strain>
    </source>
</reference>
<evidence type="ECO:0000313" key="2">
    <source>
        <dbReference type="Proteomes" id="UP001060215"/>
    </source>
</evidence>
<gene>
    <name evidence="1" type="ORF">LOK49_LG02G02116</name>
</gene>
<proteinExistence type="predicted"/>
<comment type="caution">
    <text evidence="1">The sequence shown here is derived from an EMBL/GenBank/DDBJ whole genome shotgun (WGS) entry which is preliminary data.</text>
</comment>